<gene>
    <name evidence="1" type="ORF">HKBW3S42_01638</name>
</gene>
<sequence>TAILKNLGSICRAISLIEPQHIVGIQVNDVVGLDLAPPWSYQVQVSSDTNSSTLSLATIYLWMSTTWVATLPVISGSMDSHRLIATESLARYGANY</sequence>
<comment type="caution">
    <text evidence="1">The sequence shown here is derived from an EMBL/GenBank/DDBJ whole genome shotgun (WGS) entry which is preliminary data.</text>
</comment>
<dbReference type="EMBL" id="BLSA01000390">
    <property type="protein sequence ID" value="GFP33304.1"/>
    <property type="molecule type" value="Genomic_DNA"/>
</dbReference>
<name>A0A6V8PNE6_9ACTN</name>
<proteinExistence type="predicted"/>
<protein>
    <submittedName>
        <fullName evidence="1">Uncharacterized protein</fullName>
    </submittedName>
</protein>
<feature type="non-terminal residue" evidence="1">
    <location>
        <position position="1"/>
    </location>
</feature>
<evidence type="ECO:0000313" key="1">
    <source>
        <dbReference type="EMBL" id="GFP33304.1"/>
    </source>
</evidence>
<evidence type="ECO:0000313" key="2">
    <source>
        <dbReference type="Proteomes" id="UP000568877"/>
    </source>
</evidence>
<organism evidence="1 2">
    <name type="scientific">Candidatus Hakubella thermalkaliphila</name>
    <dbReference type="NCBI Taxonomy" id="2754717"/>
    <lineage>
        <taxon>Bacteria</taxon>
        <taxon>Bacillati</taxon>
        <taxon>Actinomycetota</taxon>
        <taxon>Actinomycetota incertae sedis</taxon>
        <taxon>Candidatus Hakubellales</taxon>
        <taxon>Candidatus Hakubellaceae</taxon>
        <taxon>Candidatus Hakubella</taxon>
    </lineage>
</organism>
<reference evidence="1 2" key="1">
    <citation type="journal article" date="2020" name="Front. Microbiol.">
        <title>Single-cell genomics of novel Actinobacteria with the Wood-Ljungdahl pathway discovered in a serpentinizing system.</title>
        <authorList>
            <person name="Merino N."/>
            <person name="Kawai M."/>
            <person name="Boyd E.S."/>
            <person name="Colman D.R."/>
            <person name="McGlynn S.E."/>
            <person name="Nealson K.H."/>
            <person name="Kurokawa K."/>
            <person name="Hongoh Y."/>
        </authorList>
    </citation>
    <scope>NUCLEOTIDE SEQUENCE [LARGE SCALE GENOMIC DNA]</scope>
    <source>
        <strain evidence="1 2">S42</strain>
    </source>
</reference>
<dbReference type="Proteomes" id="UP000568877">
    <property type="component" value="Unassembled WGS sequence"/>
</dbReference>
<dbReference type="AlphaFoldDB" id="A0A6V8PNE6"/>
<accession>A0A6V8PNE6</accession>